<dbReference type="EMBL" id="PKIZ01000008">
    <property type="protein sequence ID" value="PKZ41870.1"/>
    <property type="molecule type" value="Genomic_DNA"/>
</dbReference>
<feature type="region of interest" description="Disordered" evidence="1">
    <location>
        <begin position="1"/>
        <end position="28"/>
    </location>
</feature>
<organism evidence="4 5">
    <name type="scientific">Kytococcus schroeteri</name>
    <dbReference type="NCBI Taxonomy" id="138300"/>
    <lineage>
        <taxon>Bacteria</taxon>
        <taxon>Bacillati</taxon>
        <taxon>Actinomycetota</taxon>
        <taxon>Actinomycetes</taxon>
        <taxon>Micrococcales</taxon>
        <taxon>Kytococcaceae</taxon>
        <taxon>Kytococcus</taxon>
    </lineage>
</organism>
<dbReference type="PANTHER" id="PTHR43842">
    <property type="entry name" value="PROPIONYL-COA CARBOXYLASE BETA CHAIN"/>
    <property type="match status" value="1"/>
</dbReference>
<dbReference type="SUPFAM" id="SSF52096">
    <property type="entry name" value="ClpP/crotonase"/>
    <property type="match status" value="2"/>
</dbReference>
<accession>A0A2I1PB82</accession>
<sequence length="495" mass="51784">MTAAPGTPAGSRVNAAGKPPREEDPRNPVARLERFFDDGSCELLTPWGDEGMVAAKGLVQGVEVVAFAADPTIQGGAMGEAGCKVVLVAYEAAMAAGAPVVGLWHSGGARLAEGVVSLHAVGEVFAAMTHASGRIPQISLVLGPAAGGAAYGPALTDLVVLGPEGRVFVTGPDVVRSVTGEQVDALRLGGPEPHSRRSGVVHVVTSTDDEAFERTRALCALLGDQRSFDTASVVDRDLAATFPTSPKRAYDVHPLVADLLDGDGAGDDLNPMAVTLPPDAVELHPRWAPNIVTVLGRLGGRTVGVVANNPMRLGGCLDSSSAEKAARFVRLCDSLGVPLVVLVDVPGYLPGVGQEWDGVVRRGAKLLHAFAEAVVPRVTLVTRKTYGGAYIAMNSRSLGATRVFAWPQAEMAVMGHVAAVRILHRRKLAEVEGEERARLEQELADEHAVLSGGLARGMEIGVIDDVIEPAVTRSRIVEALAEAPQRRGEHNNIPL</sequence>
<dbReference type="Pfam" id="PF01039">
    <property type="entry name" value="Carboxyl_trans"/>
    <property type="match status" value="1"/>
</dbReference>
<dbReference type="PANTHER" id="PTHR43842:SF2">
    <property type="entry name" value="PROPIONYL-COA CARBOXYLASE BETA CHAIN, MITOCHONDRIAL"/>
    <property type="match status" value="1"/>
</dbReference>
<dbReference type="OrthoDB" id="9803706at2"/>
<comment type="caution">
    <text evidence="4">The sequence shown here is derived from an EMBL/GenBank/DDBJ whole genome shotgun (WGS) entry which is preliminary data.</text>
</comment>
<protein>
    <submittedName>
        <fullName evidence="4">Propionyl-CoA carboxylase subunit beta</fullName>
    </submittedName>
</protein>
<evidence type="ECO:0000259" key="3">
    <source>
        <dbReference type="PROSITE" id="PS50989"/>
    </source>
</evidence>
<dbReference type="InterPro" id="IPR011762">
    <property type="entry name" value="COA_CT_N"/>
</dbReference>
<evidence type="ECO:0000256" key="1">
    <source>
        <dbReference type="SAM" id="MobiDB-lite"/>
    </source>
</evidence>
<dbReference type="PROSITE" id="PS50989">
    <property type="entry name" value="COA_CT_CTER"/>
    <property type="match status" value="1"/>
</dbReference>
<name>A0A2I1PB82_9MICO</name>
<proteinExistence type="predicted"/>
<dbReference type="Gene3D" id="3.90.226.10">
    <property type="entry name" value="2-enoyl-CoA Hydratase, Chain A, domain 1"/>
    <property type="match status" value="2"/>
</dbReference>
<feature type="domain" description="CoA carboxyltransferase N-terminal" evidence="2">
    <location>
        <begin position="1"/>
        <end position="234"/>
    </location>
</feature>
<dbReference type="InterPro" id="IPR011763">
    <property type="entry name" value="COA_CT_C"/>
</dbReference>
<keyword evidence="5" id="KW-1185">Reference proteome</keyword>
<evidence type="ECO:0000259" key="2">
    <source>
        <dbReference type="PROSITE" id="PS50980"/>
    </source>
</evidence>
<dbReference type="Proteomes" id="UP000234206">
    <property type="component" value="Unassembled WGS sequence"/>
</dbReference>
<dbReference type="InterPro" id="IPR051047">
    <property type="entry name" value="AccD/PCCB"/>
</dbReference>
<dbReference type="PROSITE" id="PS50980">
    <property type="entry name" value="COA_CT_NTER"/>
    <property type="match status" value="1"/>
</dbReference>
<reference evidence="4 5" key="1">
    <citation type="submission" date="2017-12" db="EMBL/GenBank/DDBJ databases">
        <title>Phylogenetic diversity of female urinary microbiome.</title>
        <authorList>
            <person name="Thomas-White K."/>
            <person name="Wolfe A.J."/>
        </authorList>
    </citation>
    <scope>NUCLEOTIDE SEQUENCE [LARGE SCALE GENOMIC DNA]</scope>
    <source>
        <strain evidence="4 5">UMB1298</strain>
    </source>
</reference>
<dbReference type="GO" id="GO:0009317">
    <property type="term" value="C:acetyl-CoA carboxylase complex"/>
    <property type="evidence" value="ECO:0007669"/>
    <property type="project" value="TreeGrafter"/>
</dbReference>
<feature type="domain" description="CoA carboxyltransferase C-terminal" evidence="3">
    <location>
        <begin position="233"/>
        <end position="482"/>
    </location>
</feature>
<dbReference type="AlphaFoldDB" id="A0A2I1PB82"/>
<evidence type="ECO:0000313" key="5">
    <source>
        <dbReference type="Proteomes" id="UP000234206"/>
    </source>
</evidence>
<gene>
    <name evidence="4" type="ORF">CYJ76_05310</name>
</gene>
<dbReference type="GO" id="GO:0004658">
    <property type="term" value="F:propionyl-CoA carboxylase activity"/>
    <property type="evidence" value="ECO:0007669"/>
    <property type="project" value="TreeGrafter"/>
</dbReference>
<dbReference type="InterPro" id="IPR029045">
    <property type="entry name" value="ClpP/crotonase-like_dom_sf"/>
</dbReference>
<evidence type="ECO:0000313" key="4">
    <source>
        <dbReference type="EMBL" id="PKZ41870.1"/>
    </source>
</evidence>
<feature type="compositionally biased region" description="Basic and acidic residues" evidence="1">
    <location>
        <begin position="19"/>
        <end position="28"/>
    </location>
</feature>
<dbReference type="InterPro" id="IPR034733">
    <property type="entry name" value="AcCoA_carboxyl_beta"/>
</dbReference>